<keyword evidence="4" id="KW-1185">Reference proteome</keyword>
<evidence type="ECO:0000256" key="1">
    <source>
        <dbReference type="SAM" id="MobiDB-lite"/>
    </source>
</evidence>
<feature type="transmembrane region" description="Helical" evidence="2">
    <location>
        <begin position="75"/>
        <end position="97"/>
    </location>
</feature>
<organism evidence="3 4">
    <name type="scientific">Diplodia corticola</name>
    <dbReference type="NCBI Taxonomy" id="236234"/>
    <lineage>
        <taxon>Eukaryota</taxon>
        <taxon>Fungi</taxon>
        <taxon>Dikarya</taxon>
        <taxon>Ascomycota</taxon>
        <taxon>Pezizomycotina</taxon>
        <taxon>Dothideomycetes</taxon>
        <taxon>Dothideomycetes incertae sedis</taxon>
        <taxon>Botryosphaeriales</taxon>
        <taxon>Botryosphaeriaceae</taxon>
        <taxon>Diplodia</taxon>
    </lineage>
</organism>
<comment type="caution">
    <text evidence="3">The sequence shown here is derived from an EMBL/GenBank/DDBJ whole genome shotgun (WGS) entry which is preliminary data.</text>
</comment>
<reference evidence="3 4" key="1">
    <citation type="submission" date="2016-10" db="EMBL/GenBank/DDBJ databases">
        <title>Proteomics and genomics reveal pathogen-plant mechanisms compatible with a hemibiotrophic lifestyle of Diplodia corticola.</title>
        <authorList>
            <person name="Fernandes I."/>
            <person name="De Jonge R."/>
            <person name="Van De Peer Y."/>
            <person name="Devreese B."/>
            <person name="Alves A."/>
            <person name="Esteves A.C."/>
        </authorList>
    </citation>
    <scope>NUCLEOTIDE SEQUENCE [LARGE SCALE GENOMIC DNA]</scope>
    <source>
        <strain evidence="3 4">CBS 112549</strain>
    </source>
</reference>
<dbReference type="RefSeq" id="XP_020130617.1">
    <property type="nucleotide sequence ID" value="XM_020272904.1"/>
</dbReference>
<keyword evidence="2" id="KW-0472">Membrane</keyword>
<proteinExistence type="predicted"/>
<feature type="transmembrane region" description="Helical" evidence="2">
    <location>
        <begin position="26"/>
        <end position="55"/>
    </location>
</feature>
<dbReference type="AlphaFoldDB" id="A0A1J9S3Z6"/>
<dbReference type="Proteomes" id="UP000183809">
    <property type="component" value="Unassembled WGS sequence"/>
</dbReference>
<protein>
    <submittedName>
        <fullName evidence="3">Uncharacterized protein</fullName>
    </submittedName>
</protein>
<feature type="region of interest" description="Disordered" evidence="1">
    <location>
        <begin position="209"/>
        <end position="254"/>
    </location>
</feature>
<feature type="region of interest" description="Disordered" evidence="1">
    <location>
        <begin position="259"/>
        <end position="278"/>
    </location>
</feature>
<feature type="transmembrane region" description="Helical" evidence="2">
    <location>
        <begin position="136"/>
        <end position="158"/>
    </location>
</feature>
<dbReference type="GeneID" id="31013164"/>
<feature type="region of interest" description="Disordered" evidence="1">
    <location>
        <begin position="101"/>
        <end position="123"/>
    </location>
</feature>
<keyword evidence="2" id="KW-1133">Transmembrane helix</keyword>
<feature type="compositionally biased region" description="Acidic residues" evidence="1">
    <location>
        <begin position="262"/>
        <end position="272"/>
    </location>
</feature>
<sequence length="278" mass="30021">MAIPFSRFAHSPPARWRGRLKHGPQLLIPLLVLDITMMALVAASMVYSATATTYYGSTNIGMYWGGSTSEKAANVFLYLAVPALDLFHTLAQMAAYLSTRTRTRTRTPSTSSTSSSSHHRNPPAGQLPALSFLHPAAALSGALVFVCLWAYQVSIAAAMDLGGGWEQPQGDGAWRGLAVARCAVGVAAWVLWAAYAGCSAAAVHCWRREEKREKKERKKEKRKEEEEEGVDRLRGLGDNNNKPAAAGMGTSKLFGDSMVDVGLDDDDDDDDGDCAKKV</sequence>
<evidence type="ECO:0000313" key="3">
    <source>
        <dbReference type="EMBL" id="OJD34357.1"/>
    </source>
</evidence>
<name>A0A1J9S3Z6_9PEZI</name>
<evidence type="ECO:0000313" key="4">
    <source>
        <dbReference type="Proteomes" id="UP000183809"/>
    </source>
</evidence>
<feature type="compositionally biased region" description="Low complexity" evidence="1">
    <location>
        <begin position="106"/>
        <end position="116"/>
    </location>
</feature>
<evidence type="ECO:0000256" key="2">
    <source>
        <dbReference type="SAM" id="Phobius"/>
    </source>
</evidence>
<gene>
    <name evidence="3" type="ORF">BKCO1_2300010</name>
</gene>
<dbReference type="EMBL" id="MNUE01000023">
    <property type="protein sequence ID" value="OJD34357.1"/>
    <property type="molecule type" value="Genomic_DNA"/>
</dbReference>
<keyword evidence="2" id="KW-0812">Transmembrane</keyword>
<feature type="transmembrane region" description="Helical" evidence="2">
    <location>
        <begin position="178"/>
        <end position="206"/>
    </location>
</feature>
<dbReference type="OrthoDB" id="4167046at2759"/>
<accession>A0A1J9S3Z6</accession>